<protein>
    <submittedName>
        <fullName evidence="10">Glycosyltransferase, catalytic subunit of cellulose synthase and poly-beta-1,6-N-acetylglucosamine synthase</fullName>
    </submittedName>
</protein>
<evidence type="ECO:0000256" key="1">
    <source>
        <dbReference type="ARBA" id="ARBA00004141"/>
    </source>
</evidence>
<dbReference type="Pfam" id="PF13632">
    <property type="entry name" value="Glyco_trans_2_3"/>
    <property type="match status" value="1"/>
</dbReference>
<evidence type="ECO:0000256" key="2">
    <source>
        <dbReference type="ARBA" id="ARBA00022676"/>
    </source>
</evidence>
<feature type="transmembrane region" description="Helical" evidence="8">
    <location>
        <begin position="591"/>
        <end position="619"/>
    </location>
</feature>
<keyword evidence="11" id="KW-1185">Reference proteome</keyword>
<dbReference type="Proteomes" id="UP000183371">
    <property type="component" value="Unassembled WGS sequence"/>
</dbReference>
<gene>
    <name evidence="10" type="ORF">SAMN05444141_105343</name>
</gene>
<dbReference type="AlphaFoldDB" id="A0A1I7C9G8"/>
<proteinExistence type="predicted"/>
<feature type="transmembrane region" description="Helical" evidence="8">
    <location>
        <begin position="631"/>
        <end position="651"/>
    </location>
</feature>
<dbReference type="InterPro" id="IPR029044">
    <property type="entry name" value="Nucleotide-diphossugar_trans"/>
</dbReference>
<dbReference type="InterPro" id="IPR001173">
    <property type="entry name" value="Glyco_trans_2-like"/>
</dbReference>
<evidence type="ECO:0000256" key="7">
    <source>
        <dbReference type="SAM" id="MobiDB-lite"/>
    </source>
</evidence>
<feature type="domain" description="Glycosyltransferase 2-like" evidence="9">
    <location>
        <begin position="424"/>
        <end position="614"/>
    </location>
</feature>
<dbReference type="GO" id="GO:0016020">
    <property type="term" value="C:membrane"/>
    <property type="evidence" value="ECO:0007669"/>
    <property type="project" value="UniProtKB-SubCell"/>
</dbReference>
<dbReference type="CDD" id="cd06427">
    <property type="entry name" value="CESA_like_2"/>
    <property type="match status" value="1"/>
</dbReference>
<dbReference type="GO" id="GO:0016757">
    <property type="term" value="F:glycosyltransferase activity"/>
    <property type="evidence" value="ECO:0007669"/>
    <property type="project" value="UniProtKB-KW"/>
</dbReference>
<evidence type="ECO:0000256" key="3">
    <source>
        <dbReference type="ARBA" id="ARBA00022679"/>
    </source>
</evidence>
<feature type="transmembrane region" description="Helical" evidence="8">
    <location>
        <begin position="300"/>
        <end position="318"/>
    </location>
</feature>
<dbReference type="PANTHER" id="PTHR43867">
    <property type="entry name" value="CELLULOSE SYNTHASE CATALYTIC SUBUNIT A [UDP-FORMING]"/>
    <property type="match status" value="1"/>
</dbReference>
<name>A0A1I7C9G8_9HYPH</name>
<evidence type="ECO:0000256" key="4">
    <source>
        <dbReference type="ARBA" id="ARBA00022692"/>
    </source>
</evidence>
<evidence type="ECO:0000256" key="5">
    <source>
        <dbReference type="ARBA" id="ARBA00022989"/>
    </source>
</evidence>
<sequence>MNVCERERPVAGNQPHGLTGAEVSWGSREYSDNSVSNEPSRSVQQANTLRSLALSISRIDSMRSAEAGQALRSRMTTISPLEAPSHSRRTSSVVQKISGSQDKERYVPEFLRLRNALEREILLQCNCSDALIDFAKSRCSAEDKCVSSYLIDQGFLDASVFYWGISGKMNIRYAADGSLSAIAPISDKLKPFETEGILFVPALDLNQKVVFAAAPLGHQLEAFERALGYFDEATSKIVVVTPEYQKALTVTTASSNALVQDNLSMSAVHRFMPSQRKLLTVSPIFFLGTIGFAFDVFYWALFILLTLSLGAIGLLRIASFFTYSDKQDFVVPELEKWPHYTVLVPLYKESAICRQLVDALDALDYPKEALDVIFLVEQDDELTQKNLRKLLRKSMRMIILPPGKPQTKPRALSVGLAATKGEFVTVFDAEDRPEPQQLKKAICQFALEGHDVACLQAALSIDHAKEGWLVRQFAFEYAALFDVFLPFLSRNNLLLPLGGTSNHFRVSALRKVGGWDPFNVTEDADLAVRFARQGFRTRTLNSSTYEEAPLTLKAWLHQRTRWHKGWIQTLAVHLRSPRLIYKQLGANNFTLLLLTFFGGMLCLWAAPLTALMFAGVLWGVHQSGLQAFDAFSIYALFCFLFGLGGTVVTVLQGSAKRGFRPRGWEIVSIPLYWVLGCIASYKALFEFIVKPHYWRKTEHGIVRHRGKIKDAEGA</sequence>
<organism evidence="10 11">
    <name type="scientific">Pseudovibrio denitrificans</name>
    <dbReference type="NCBI Taxonomy" id="258256"/>
    <lineage>
        <taxon>Bacteria</taxon>
        <taxon>Pseudomonadati</taxon>
        <taxon>Pseudomonadota</taxon>
        <taxon>Alphaproteobacteria</taxon>
        <taxon>Hyphomicrobiales</taxon>
        <taxon>Stappiaceae</taxon>
        <taxon>Pseudovibrio</taxon>
    </lineage>
</organism>
<evidence type="ECO:0000313" key="10">
    <source>
        <dbReference type="EMBL" id="SFT96055.1"/>
    </source>
</evidence>
<dbReference type="EMBL" id="FPBD01000005">
    <property type="protein sequence ID" value="SFT96055.1"/>
    <property type="molecule type" value="Genomic_DNA"/>
</dbReference>
<evidence type="ECO:0000256" key="6">
    <source>
        <dbReference type="ARBA" id="ARBA00023136"/>
    </source>
</evidence>
<feature type="region of interest" description="Disordered" evidence="7">
    <location>
        <begin position="78"/>
        <end position="97"/>
    </location>
</feature>
<keyword evidence="5 8" id="KW-1133">Transmembrane helix</keyword>
<keyword evidence="2" id="KW-0328">Glycosyltransferase</keyword>
<keyword evidence="6 8" id="KW-0472">Membrane</keyword>
<keyword evidence="3 10" id="KW-0808">Transferase</keyword>
<accession>A0A1I7C9G8</accession>
<dbReference type="PANTHER" id="PTHR43867:SF2">
    <property type="entry name" value="CELLULOSE SYNTHASE CATALYTIC SUBUNIT A [UDP-FORMING]"/>
    <property type="match status" value="1"/>
</dbReference>
<evidence type="ECO:0000259" key="9">
    <source>
        <dbReference type="Pfam" id="PF13632"/>
    </source>
</evidence>
<dbReference type="Gene3D" id="3.90.550.10">
    <property type="entry name" value="Spore Coat Polysaccharide Biosynthesis Protein SpsA, Chain A"/>
    <property type="match status" value="1"/>
</dbReference>
<dbReference type="InterPro" id="IPR050321">
    <property type="entry name" value="Glycosyltr_2/OpgH_subfam"/>
</dbReference>
<feature type="transmembrane region" description="Helical" evidence="8">
    <location>
        <begin position="663"/>
        <end position="684"/>
    </location>
</feature>
<feature type="region of interest" description="Disordered" evidence="7">
    <location>
        <begin position="1"/>
        <end position="24"/>
    </location>
</feature>
<evidence type="ECO:0000313" key="11">
    <source>
        <dbReference type="Proteomes" id="UP000183371"/>
    </source>
</evidence>
<comment type="subcellular location">
    <subcellularLocation>
        <location evidence="1">Membrane</location>
        <topology evidence="1">Multi-pass membrane protein</topology>
    </subcellularLocation>
</comment>
<keyword evidence="4 8" id="KW-0812">Transmembrane</keyword>
<reference evidence="11" key="1">
    <citation type="submission" date="2016-10" db="EMBL/GenBank/DDBJ databases">
        <authorList>
            <person name="Varghese N."/>
            <person name="Submissions S."/>
        </authorList>
    </citation>
    <scope>NUCLEOTIDE SEQUENCE [LARGE SCALE GENOMIC DNA]</scope>
    <source>
        <strain evidence="11">DSM 17465</strain>
    </source>
</reference>
<evidence type="ECO:0000256" key="8">
    <source>
        <dbReference type="SAM" id="Phobius"/>
    </source>
</evidence>
<dbReference type="SUPFAM" id="SSF53448">
    <property type="entry name" value="Nucleotide-diphospho-sugar transferases"/>
    <property type="match status" value="1"/>
</dbReference>